<accession>W0EY18</accession>
<evidence type="ECO:0000256" key="1">
    <source>
        <dbReference type="SAM" id="SignalP"/>
    </source>
</evidence>
<dbReference type="RefSeq" id="WP_008583622.1">
    <property type="nucleotide sequence ID" value="NZ_CP007035.1"/>
</dbReference>
<dbReference type="HOGENOM" id="CLU_110659_2_0_10"/>
<organism evidence="2 3">
    <name type="scientific">Niabella soli DSM 19437</name>
    <dbReference type="NCBI Taxonomy" id="929713"/>
    <lineage>
        <taxon>Bacteria</taxon>
        <taxon>Pseudomonadati</taxon>
        <taxon>Bacteroidota</taxon>
        <taxon>Chitinophagia</taxon>
        <taxon>Chitinophagales</taxon>
        <taxon>Chitinophagaceae</taxon>
        <taxon>Niabella</taxon>
    </lineage>
</organism>
<dbReference type="Gene3D" id="3.40.30.10">
    <property type="entry name" value="Glutaredoxin"/>
    <property type="match status" value="1"/>
</dbReference>
<evidence type="ECO:0008006" key="4">
    <source>
        <dbReference type="Google" id="ProtNLM"/>
    </source>
</evidence>
<dbReference type="KEGG" id="nso:NIASO_03240"/>
<feature type="signal peptide" evidence="1">
    <location>
        <begin position="1"/>
        <end position="18"/>
    </location>
</feature>
<dbReference type="Pfam" id="PF13899">
    <property type="entry name" value="Thioredoxin_7"/>
    <property type="match status" value="1"/>
</dbReference>
<dbReference type="Proteomes" id="UP000003586">
    <property type="component" value="Chromosome"/>
</dbReference>
<dbReference type="EMBL" id="CP007035">
    <property type="protein sequence ID" value="AHF14468.1"/>
    <property type="molecule type" value="Genomic_DNA"/>
</dbReference>
<sequence length="164" mass="18388">MKKLLPLLLFFAVTGTRAQDLKTFKAYDPNADAAAGIAKAVALAKKEKKHVFISVGGNWCIWCARFDHFTKADPSIDSVVKKGYIVYHLNYSKENKNLPVLAGFAFPQRFGFPVFLILNEEGKLIHTQNSSYLEEGKGYSKEKVMGFFADWTPGAMDPGKYKEQ</sequence>
<dbReference type="eggNOG" id="COG4232">
    <property type="taxonomic scope" value="Bacteria"/>
</dbReference>
<name>W0EY18_9BACT</name>
<dbReference type="InterPro" id="IPR036249">
    <property type="entry name" value="Thioredoxin-like_sf"/>
</dbReference>
<reference evidence="2 3" key="1">
    <citation type="submission" date="2013-12" db="EMBL/GenBank/DDBJ databases">
        <authorList>
            <consortium name="DOE Joint Genome Institute"/>
            <person name="Eisen J."/>
            <person name="Huntemann M."/>
            <person name="Han J."/>
            <person name="Chen A."/>
            <person name="Kyrpides N."/>
            <person name="Mavromatis K."/>
            <person name="Markowitz V."/>
            <person name="Palaniappan K."/>
            <person name="Ivanova N."/>
            <person name="Schaumberg A."/>
            <person name="Pati A."/>
            <person name="Liolios K."/>
            <person name="Nordberg H.P."/>
            <person name="Cantor M.N."/>
            <person name="Hua S.X."/>
            <person name="Woyke T."/>
        </authorList>
    </citation>
    <scope>NUCLEOTIDE SEQUENCE [LARGE SCALE GENOMIC DNA]</scope>
    <source>
        <strain evidence="3">DSM 19437</strain>
    </source>
</reference>
<evidence type="ECO:0000313" key="2">
    <source>
        <dbReference type="EMBL" id="AHF14468.1"/>
    </source>
</evidence>
<dbReference type="OrthoDB" id="195735at2"/>
<evidence type="ECO:0000313" key="3">
    <source>
        <dbReference type="Proteomes" id="UP000003586"/>
    </source>
</evidence>
<keyword evidence="3" id="KW-1185">Reference proteome</keyword>
<keyword evidence="1" id="KW-0732">Signal</keyword>
<proteinExistence type="predicted"/>
<dbReference type="SUPFAM" id="SSF52833">
    <property type="entry name" value="Thioredoxin-like"/>
    <property type="match status" value="1"/>
</dbReference>
<dbReference type="STRING" id="929713.NIASO_03240"/>
<gene>
    <name evidence="2" type="ORF">NIASO_03240</name>
</gene>
<dbReference type="AlphaFoldDB" id="W0EY18"/>
<protein>
    <recommendedName>
        <fullName evidence="4">Thioredoxin</fullName>
    </recommendedName>
</protein>
<feature type="chain" id="PRO_5004789003" description="Thioredoxin" evidence="1">
    <location>
        <begin position="19"/>
        <end position="164"/>
    </location>
</feature>